<protein>
    <submittedName>
        <fullName evidence="2">(northern house mosquito) hypothetical protein</fullName>
    </submittedName>
</protein>
<reference evidence="2" key="1">
    <citation type="submission" date="2021-05" db="EMBL/GenBank/DDBJ databases">
        <authorList>
            <person name="Alioto T."/>
            <person name="Alioto T."/>
            <person name="Gomez Garrido J."/>
        </authorList>
    </citation>
    <scope>NUCLEOTIDE SEQUENCE</scope>
</reference>
<sequence length="108" mass="12132">MDVVESPIMKSLPSTTRYCVACILAFHNMCSSTCASVGSPWKTRWPSPNCSTIWLIVANTRSWRTTSEPRGSADPARDEESIAGVTFPHDDELRTRAQRYNVRSVPER</sequence>
<evidence type="ECO:0000313" key="2">
    <source>
        <dbReference type="EMBL" id="CAG6499287.1"/>
    </source>
</evidence>
<dbReference type="EMBL" id="HBUE01137550">
    <property type="protein sequence ID" value="CAG6499287.1"/>
    <property type="molecule type" value="Transcribed_RNA"/>
</dbReference>
<proteinExistence type="predicted"/>
<organism evidence="2">
    <name type="scientific">Culex pipiens</name>
    <name type="common">House mosquito</name>
    <dbReference type="NCBI Taxonomy" id="7175"/>
    <lineage>
        <taxon>Eukaryota</taxon>
        <taxon>Metazoa</taxon>
        <taxon>Ecdysozoa</taxon>
        <taxon>Arthropoda</taxon>
        <taxon>Hexapoda</taxon>
        <taxon>Insecta</taxon>
        <taxon>Pterygota</taxon>
        <taxon>Neoptera</taxon>
        <taxon>Endopterygota</taxon>
        <taxon>Diptera</taxon>
        <taxon>Nematocera</taxon>
        <taxon>Culicoidea</taxon>
        <taxon>Culicidae</taxon>
        <taxon>Culicinae</taxon>
        <taxon>Culicini</taxon>
        <taxon>Culex</taxon>
        <taxon>Culex</taxon>
    </lineage>
</organism>
<dbReference type="AlphaFoldDB" id="A0A8D8G7F8"/>
<name>A0A8D8G7F8_CULPI</name>
<feature type="region of interest" description="Disordered" evidence="1">
    <location>
        <begin position="65"/>
        <end position="88"/>
    </location>
</feature>
<evidence type="ECO:0000256" key="1">
    <source>
        <dbReference type="SAM" id="MobiDB-lite"/>
    </source>
</evidence>
<accession>A0A8D8G7F8</accession>
<dbReference type="EMBL" id="HBUE01137549">
    <property type="protein sequence ID" value="CAG6499286.1"/>
    <property type="molecule type" value="Transcribed_RNA"/>
</dbReference>